<name>A0A0G0H864_9BACT</name>
<proteinExistence type="predicted"/>
<gene>
    <name evidence="1" type="ORF">US50_C0039G0006</name>
</gene>
<evidence type="ECO:0000313" key="2">
    <source>
        <dbReference type="Proteomes" id="UP000033876"/>
    </source>
</evidence>
<dbReference type="AlphaFoldDB" id="A0A0G0H864"/>
<dbReference type="Proteomes" id="UP000033876">
    <property type="component" value="Unassembled WGS sequence"/>
</dbReference>
<protein>
    <submittedName>
        <fullName evidence="1">Uncharacterized protein</fullName>
    </submittedName>
</protein>
<organism evidence="1 2">
    <name type="scientific">Candidatus Nomurabacteria bacterium GW2011_GWB1_37_5</name>
    <dbReference type="NCBI Taxonomy" id="1618742"/>
    <lineage>
        <taxon>Bacteria</taxon>
        <taxon>Candidatus Nomuraibacteriota</taxon>
    </lineage>
</organism>
<accession>A0A0G0H864</accession>
<dbReference type="EMBL" id="LBTF01000039">
    <property type="protein sequence ID" value="KKQ34710.1"/>
    <property type="molecule type" value="Genomic_DNA"/>
</dbReference>
<evidence type="ECO:0000313" key="1">
    <source>
        <dbReference type="EMBL" id="KKQ34710.1"/>
    </source>
</evidence>
<comment type="caution">
    <text evidence="1">The sequence shown here is derived from an EMBL/GenBank/DDBJ whole genome shotgun (WGS) entry which is preliminary data.</text>
</comment>
<sequence length="45" mass="5340">MFPRSRKHAICYSFCLLLEIVQKMYYNPKVVCFNGKNKIKKSPTD</sequence>
<reference evidence="1 2" key="1">
    <citation type="journal article" date="2015" name="Nature">
        <title>rRNA introns, odd ribosomes, and small enigmatic genomes across a large radiation of phyla.</title>
        <authorList>
            <person name="Brown C.T."/>
            <person name="Hug L.A."/>
            <person name="Thomas B.C."/>
            <person name="Sharon I."/>
            <person name="Castelle C.J."/>
            <person name="Singh A."/>
            <person name="Wilkins M.J."/>
            <person name="Williams K.H."/>
            <person name="Banfield J.F."/>
        </authorList>
    </citation>
    <scope>NUCLEOTIDE SEQUENCE [LARGE SCALE GENOMIC DNA]</scope>
</reference>